<keyword evidence="3" id="KW-1185">Reference proteome</keyword>
<sequence length="310" mass="33555">MKKAIIGFICGFVLAGATVAYGSEAVKAFLFPVQYEIDGEKQELPEGYYTLNVEGRVYVPIRYAAESMDAVVIYDEAGKTVRIDRGYTLGSFDGYVKAGYLGVAKDEGTSIVTGKLYAGQRYWEALSESKFSVEAGTPVELKANIAFYGEDGRLLGKAPVRINCKAEGDQVKDFKALADADVSGYAFAALEEVQPEPIYAFLPPSLDIKDPSGLLAAEVTDMQKSGDYTRLRLRLGFKEKGLHRAEAVLSFYDGSGKLLGTADIKFSGHGTYDAPAGEPLAIYSYETAGKGDFTSAASYSLHVKFYEPEG</sequence>
<comment type="caution">
    <text evidence="2">The sequence shown here is derived from an EMBL/GenBank/DDBJ whole genome shotgun (WGS) entry which is preliminary data.</text>
</comment>
<protein>
    <submittedName>
        <fullName evidence="2">Stalk domain-containing protein</fullName>
    </submittedName>
</protein>
<evidence type="ECO:0000313" key="2">
    <source>
        <dbReference type="EMBL" id="MFD2661822.1"/>
    </source>
</evidence>
<reference evidence="3" key="1">
    <citation type="journal article" date="2019" name="Int. J. Syst. Evol. Microbiol.">
        <title>The Global Catalogue of Microorganisms (GCM) 10K type strain sequencing project: providing services to taxonomists for standard genome sequencing and annotation.</title>
        <authorList>
            <consortium name="The Broad Institute Genomics Platform"/>
            <consortium name="The Broad Institute Genome Sequencing Center for Infectious Disease"/>
            <person name="Wu L."/>
            <person name="Ma J."/>
        </authorList>
    </citation>
    <scope>NUCLEOTIDE SEQUENCE [LARGE SCALE GENOMIC DNA]</scope>
    <source>
        <strain evidence="3">TISTR 1827</strain>
    </source>
</reference>
<name>A0ABW5QZU5_9BACL</name>
<proteinExistence type="predicted"/>
<feature type="domain" description="Copper amine oxidase-like N-terminal" evidence="1">
    <location>
        <begin position="18"/>
        <end position="83"/>
    </location>
</feature>
<gene>
    <name evidence="2" type="ORF">ACFSW5_16325</name>
</gene>
<dbReference type="RefSeq" id="WP_379275153.1">
    <property type="nucleotide sequence ID" value="NZ_JBHUGT010000042.1"/>
</dbReference>
<evidence type="ECO:0000313" key="3">
    <source>
        <dbReference type="Proteomes" id="UP001597493"/>
    </source>
</evidence>
<dbReference type="Proteomes" id="UP001597493">
    <property type="component" value="Unassembled WGS sequence"/>
</dbReference>
<organism evidence="2 3">
    <name type="scientific">Paenibacillus thailandensis</name>
    <dbReference type="NCBI Taxonomy" id="393250"/>
    <lineage>
        <taxon>Bacteria</taxon>
        <taxon>Bacillati</taxon>
        <taxon>Bacillota</taxon>
        <taxon>Bacilli</taxon>
        <taxon>Bacillales</taxon>
        <taxon>Paenibacillaceae</taxon>
        <taxon>Paenibacillus</taxon>
    </lineage>
</organism>
<accession>A0ABW5QZU5</accession>
<dbReference type="EMBL" id="JBHUMY010000016">
    <property type="protein sequence ID" value="MFD2661822.1"/>
    <property type="molecule type" value="Genomic_DNA"/>
</dbReference>
<dbReference type="Pfam" id="PF07833">
    <property type="entry name" value="Cu_amine_oxidN1"/>
    <property type="match status" value="1"/>
</dbReference>
<evidence type="ECO:0000259" key="1">
    <source>
        <dbReference type="Pfam" id="PF07833"/>
    </source>
</evidence>
<dbReference type="InterPro" id="IPR012854">
    <property type="entry name" value="Cu_amine_oxidase-like_N"/>
</dbReference>